<dbReference type="InterPro" id="IPR011990">
    <property type="entry name" value="TPR-like_helical_dom_sf"/>
</dbReference>
<comment type="caution">
    <text evidence="2">The sequence shown here is derived from an EMBL/GenBank/DDBJ whole genome shotgun (WGS) entry which is preliminary data.</text>
</comment>
<dbReference type="Proteomes" id="UP000544090">
    <property type="component" value="Unassembled WGS sequence"/>
</dbReference>
<accession>A0A7X6HDW7</accession>
<evidence type="ECO:0000259" key="1">
    <source>
        <dbReference type="SMART" id="SM01043"/>
    </source>
</evidence>
<name>A0A7X6HDW7_9MICC</name>
<gene>
    <name evidence="2" type="ORF">HGG74_08940</name>
</gene>
<dbReference type="InterPro" id="IPR051677">
    <property type="entry name" value="AfsR-DnrI-RedD_regulator"/>
</dbReference>
<dbReference type="InterPro" id="IPR005158">
    <property type="entry name" value="BTAD"/>
</dbReference>
<sequence>MKLGPTHLGAMMVQWQGAAMGQWQLGLFGNWRLQRDGEEVPVSHREQRLIAALALHGRSPRAFLADLLWPDSTRSLALESLRVSLWSIVHNLPGLLAGTRDPLELGSTVEVDVHEVEAWAAGCEGSQGYKALVLQAPAELLPGWHDDWVFAQRDRVGQLRVRALEMVAEQFLREEAYDRAVEAASLAAALDPFRENAHRLIIHAHLLAGNRASAAQSYRQFSAKVTRELGVGPSAELTELIRRLGT</sequence>
<dbReference type="AlphaFoldDB" id="A0A7X6HDW7"/>
<protein>
    <submittedName>
        <fullName evidence="2">Transcriptional regulator</fullName>
    </submittedName>
</protein>
<feature type="domain" description="Bacterial transcriptional activator" evidence="1">
    <location>
        <begin position="111"/>
        <end position="245"/>
    </location>
</feature>
<evidence type="ECO:0000313" key="2">
    <source>
        <dbReference type="EMBL" id="NKX54660.1"/>
    </source>
</evidence>
<evidence type="ECO:0000313" key="3">
    <source>
        <dbReference type="Proteomes" id="UP000544090"/>
    </source>
</evidence>
<reference evidence="2 3" key="1">
    <citation type="submission" date="2020-04" db="EMBL/GenBank/DDBJ databases">
        <title>Arthrobacter sp. nov.</title>
        <authorList>
            <person name="Liu S."/>
        </authorList>
    </citation>
    <scope>NUCLEOTIDE SEQUENCE [LARGE SCALE GENOMIC DNA]</scope>
    <source>
        <strain evidence="2 3">E918</strain>
    </source>
</reference>
<dbReference type="SUPFAM" id="SSF48452">
    <property type="entry name" value="TPR-like"/>
    <property type="match status" value="1"/>
</dbReference>
<dbReference type="Pfam" id="PF03704">
    <property type="entry name" value="BTAD"/>
    <property type="match status" value="1"/>
</dbReference>
<dbReference type="InterPro" id="IPR036388">
    <property type="entry name" value="WH-like_DNA-bd_sf"/>
</dbReference>
<proteinExistence type="predicted"/>
<dbReference type="EMBL" id="JAAZSQ010000006">
    <property type="protein sequence ID" value="NKX54660.1"/>
    <property type="molecule type" value="Genomic_DNA"/>
</dbReference>
<dbReference type="Gene3D" id="1.25.40.10">
    <property type="entry name" value="Tetratricopeptide repeat domain"/>
    <property type="match status" value="1"/>
</dbReference>
<keyword evidence="3" id="KW-1185">Reference proteome</keyword>
<dbReference type="RefSeq" id="WP_168485997.1">
    <property type="nucleotide sequence ID" value="NZ_JAAZSQ010000006.1"/>
</dbReference>
<dbReference type="Gene3D" id="1.10.10.10">
    <property type="entry name" value="Winged helix-like DNA-binding domain superfamily/Winged helix DNA-binding domain"/>
    <property type="match status" value="1"/>
</dbReference>
<dbReference type="PANTHER" id="PTHR35807">
    <property type="entry name" value="TRANSCRIPTIONAL REGULATOR REDD-RELATED"/>
    <property type="match status" value="1"/>
</dbReference>
<organism evidence="2 3">
    <name type="scientific">Arthrobacter mobilis</name>
    <dbReference type="NCBI Taxonomy" id="2724944"/>
    <lineage>
        <taxon>Bacteria</taxon>
        <taxon>Bacillati</taxon>
        <taxon>Actinomycetota</taxon>
        <taxon>Actinomycetes</taxon>
        <taxon>Micrococcales</taxon>
        <taxon>Micrococcaceae</taxon>
        <taxon>Arthrobacter</taxon>
    </lineage>
</organism>
<dbReference type="SMART" id="SM01043">
    <property type="entry name" value="BTAD"/>
    <property type="match status" value="1"/>
</dbReference>